<accession>A0A937G6L4</accession>
<evidence type="ECO:0000259" key="3">
    <source>
        <dbReference type="Pfam" id="PF02494"/>
    </source>
</evidence>
<dbReference type="InterPro" id="IPR003410">
    <property type="entry name" value="HYR_dom"/>
</dbReference>
<dbReference type="SUPFAM" id="SSF69318">
    <property type="entry name" value="Integrin alpha N-terminal domain"/>
    <property type="match status" value="1"/>
</dbReference>
<protein>
    <submittedName>
        <fullName evidence="4">Gliding motility-associated C-terminal domain-containing protein</fullName>
    </submittedName>
</protein>
<name>A0A937G6L4_9BACT</name>
<keyword evidence="1" id="KW-0677">Repeat</keyword>
<dbReference type="GO" id="GO:0007155">
    <property type="term" value="P:cell adhesion"/>
    <property type="evidence" value="ECO:0007669"/>
    <property type="project" value="InterPro"/>
</dbReference>
<dbReference type="Pfam" id="PF02494">
    <property type="entry name" value="HYR"/>
    <property type="match status" value="1"/>
</dbReference>
<dbReference type="EMBL" id="JAEUGD010000066">
    <property type="protein sequence ID" value="MBL6449381.1"/>
    <property type="molecule type" value="Genomic_DNA"/>
</dbReference>
<dbReference type="SMART" id="SM00191">
    <property type="entry name" value="Int_alpha"/>
    <property type="match status" value="5"/>
</dbReference>
<dbReference type="Pfam" id="PF13585">
    <property type="entry name" value="CHU_C"/>
    <property type="match status" value="1"/>
</dbReference>
<dbReference type="InterPro" id="IPR013519">
    <property type="entry name" value="Int_alpha_beta-p"/>
</dbReference>
<dbReference type="NCBIfam" id="TIGR04131">
    <property type="entry name" value="Bac_Flav_CTERM"/>
    <property type="match status" value="1"/>
</dbReference>
<evidence type="ECO:0000313" key="5">
    <source>
        <dbReference type="Proteomes" id="UP000614216"/>
    </source>
</evidence>
<dbReference type="AlphaFoldDB" id="A0A937G6L4"/>
<reference evidence="4" key="1">
    <citation type="submission" date="2021-01" db="EMBL/GenBank/DDBJ databases">
        <title>Fulvivirga kasyanovii gen. nov., sp nov., a novel member of the phylum Bacteroidetes isolated from seawater in a mussel farm.</title>
        <authorList>
            <person name="Zhao L.-H."/>
            <person name="Wang Z.-J."/>
        </authorList>
    </citation>
    <scope>NUCLEOTIDE SEQUENCE</scope>
    <source>
        <strain evidence="4">29W222</strain>
    </source>
</reference>
<gene>
    <name evidence="4" type="ORF">JMN32_23925</name>
</gene>
<dbReference type="RefSeq" id="WP_202858908.1">
    <property type="nucleotide sequence ID" value="NZ_JAEUGD010000066.1"/>
</dbReference>
<dbReference type="InterPro" id="IPR028994">
    <property type="entry name" value="Integrin_alpha_N"/>
</dbReference>
<dbReference type="GO" id="GO:0008305">
    <property type="term" value="C:integrin complex"/>
    <property type="evidence" value="ECO:0007669"/>
    <property type="project" value="InterPro"/>
</dbReference>
<evidence type="ECO:0000256" key="1">
    <source>
        <dbReference type="ARBA" id="ARBA00022737"/>
    </source>
</evidence>
<dbReference type="PANTHER" id="PTHR13412">
    <property type="entry name" value="T-CELL IMMUNOMODULATORY PROTEIN HOMOLOG"/>
    <property type="match status" value="1"/>
</dbReference>
<keyword evidence="2" id="KW-0325">Glycoprotein</keyword>
<organism evidence="4 5">
    <name type="scientific">Fulvivirga marina</name>
    <dbReference type="NCBI Taxonomy" id="2494733"/>
    <lineage>
        <taxon>Bacteria</taxon>
        <taxon>Pseudomonadati</taxon>
        <taxon>Bacteroidota</taxon>
        <taxon>Cytophagia</taxon>
        <taxon>Cytophagales</taxon>
        <taxon>Fulvivirgaceae</taxon>
        <taxon>Fulvivirga</taxon>
    </lineage>
</organism>
<dbReference type="Proteomes" id="UP000614216">
    <property type="component" value="Unassembled WGS sequence"/>
</dbReference>
<dbReference type="Gene3D" id="2.130.10.130">
    <property type="entry name" value="Integrin alpha, N-terminal"/>
    <property type="match status" value="4"/>
</dbReference>
<dbReference type="PRINTS" id="PR01185">
    <property type="entry name" value="INTEGRINA"/>
</dbReference>
<dbReference type="InterPro" id="IPR000413">
    <property type="entry name" value="Integrin_alpha"/>
</dbReference>
<evidence type="ECO:0000313" key="4">
    <source>
        <dbReference type="EMBL" id="MBL6449381.1"/>
    </source>
</evidence>
<evidence type="ECO:0000256" key="2">
    <source>
        <dbReference type="ARBA" id="ARBA00023180"/>
    </source>
</evidence>
<comment type="caution">
    <text evidence="4">The sequence shown here is derived from an EMBL/GenBank/DDBJ whole genome shotgun (WGS) entry which is preliminary data.</text>
</comment>
<feature type="domain" description="HYR" evidence="3">
    <location>
        <begin position="587"/>
        <end position="661"/>
    </location>
</feature>
<sequence>MKFEKNSLARIIRVGLVGIACCFYSEHTMGQYYPPSFDKSSLNGTNGFIIHGLDADNKLGNEVSFIGDINNDGIEDIAVGSGNEQVGTFELAGRAYIIFGQSGSFPSPFDLTSLDGTNGFIVEGVAYDTRRGSTIAGPGDINGDGIDDVIIGSSNQDADEIVLYGSSSFPSKITVNDINGTNGFLIDTPGSNQVDALGDVNGDNIPDFIIATPHFSYQSWIVFGRSSNFPASIGISWMDGVNGFRTDRFVGSRPSYKVGGAGDINKDGYNDILIGNWSISGHTAEISYVLFGKGTPFDPLVDIETVDGSDGFLIDNTDGVSITYVGPLGDINGDGIDDCYSENNVIFGSTSPFPDSLMMSDFNGTNGFVLEGSVISASSTGDLNMDGIDDFIVSTWTGDYVVYGKSTGFTASFDLAAVDGINGFKIEDISNTRIGQPIAGGGDVNADGLEDFIFGNVKSNTATGEVYVVFGGDHYAIPLNSNYPKAIHETSTGFTLQVSGQETGKIYYAVFNDGLPTISDHSVIFSGSGAVVNGSFPINAVNSVISDMVSGLSPITTYDVYLYFEDASGNMGEIYLLSDVTTLEFDDTEGPAITCPPNQLLGCNTVIPNYTDLVIVSDDHDSSPEISQSPKAGAMFTPGMLITFTATDYSGNSSTCSFEVNAHSVKVLDAGADVEIQKGDSITLTPTVQNSNSGQFLWEPSLGLNRNDIANPKAFPEKTTTYTLTYINEYGCESQDEVTIVVTDAPAKHEFEIAKKYGISPDNDGVNDSWILEGIENYPDNKVRIFNRWGNLVFQVEGYNNTTRNFKGRANRLSSLGSGQLPEGTYFFTLQLSEGEDELKGFIVIKR</sequence>
<keyword evidence="5" id="KW-1185">Reference proteome</keyword>
<proteinExistence type="predicted"/>
<dbReference type="PANTHER" id="PTHR13412:SF0">
    <property type="entry name" value="T-CELL IMMUNOMODULATORY PROTEIN"/>
    <property type="match status" value="1"/>
</dbReference>
<dbReference type="InterPro" id="IPR026341">
    <property type="entry name" value="T9SS_type_B"/>
</dbReference>
<dbReference type="InterPro" id="IPR024881">
    <property type="entry name" value="Tip"/>
</dbReference>